<feature type="region of interest" description="Disordered" evidence="1">
    <location>
        <begin position="32"/>
        <end position="89"/>
    </location>
</feature>
<feature type="signal peptide" evidence="2">
    <location>
        <begin position="1"/>
        <end position="24"/>
    </location>
</feature>
<accession>A0ABT1YH51</accession>
<keyword evidence="2" id="KW-0732">Signal</keyword>
<dbReference type="EMBL" id="JANQBD010000005">
    <property type="protein sequence ID" value="MCR8631275.1"/>
    <property type="molecule type" value="Genomic_DNA"/>
</dbReference>
<comment type="caution">
    <text evidence="3">The sequence shown here is derived from an EMBL/GenBank/DDBJ whole genome shotgun (WGS) entry which is preliminary data.</text>
</comment>
<proteinExistence type="predicted"/>
<protein>
    <recommendedName>
        <fullName evidence="5">S-layer homology domain-containing protein</fullName>
    </recommendedName>
</protein>
<dbReference type="Proteomes" id="UP001300012">
    <property type="component" value="Unassembled WGS sequence"/>
</dbReference>
<name>A0ABT1YH51_9BACL</name>
<reference evidence="3 4" key="1">
    <citation type="submission" date="2022-08" db="EMBL/GenBank/DDBJ databases">
        <title>Paenibacillus endoradicis sp. nov., Paenibacillus radicibacter sp. nov and Paenibacillus pararadicis sp. nov., three cold-adapted plant growth-promoting bacteria isolated from root of Larix gmelinii in Great Khingan.</title>
        <authorList>
            <person name="Xue H."/>
        </authorList>
    </citation>
    <scope>NUCLEOTIDE SEQUENCE [LARGE SCALE GENOMIC DNA]</scope>
    <source>
        <strain evidence="3 4">N5-1-1-5</strain>
    </source>
</reference>
<evidence type="ECO:0000256" key="1">
    <source>
        <dbReference type="SAM" id="MobiDB-lite"/>
    </source>
</evidence>
<evidence type="ECO:0000313" key="4">
    <source>
        <dbReference type="Proteomes" id="UP001300012"/>
    </source>
</evidence>
<evidence type="ECO:0000313" key="3">
    <source>
        <dbReference type="EMBL" id="MCR8631275.1"/>
    </source>
</evidence>
<gene>
    <name evidence="3" type="ORF">NV381_08685</name>
</gene>
<sequence>MKKCMSMFLSFVLLSAVMVPFAHAEEVNADKQLEAPSTEAAAEKKQEAAPSTSTDEANNSTDKKSETSSSDGTADKKSETPSPEAKVVKTSEAYDDLKALPPDLQEKFNFFIKAGALRPEKDGWFGANSPTTRDEFVQVAKAALSQASGEALTVPAYIEAFESLGLTNTDGMAIDSTNTVSRQDLAKFMIYGLGKANDARKVTPITDQSYMNLDNVQKGASRFVTLALQLKLVKKIAEDGYYHGDSLATRRMLVESAYEAKKINAEIKNNSKISIVEAKAAGARKASVTINKMIDSVKSNQIKLVLKRDGGAIDGVTEWSADNKTATITTQLKLKKGNYTIELSGLDDDSFEKKTAEFAAEDEQFKTIEFVNSTNVLPQSKVTVYFKQLNQYGEETDLTSHNFQVSSGSRTTPQNVPGKQAFKLDLSKEKRDMPVNISIFDRTNNLTVNKTFTVGDPVVVSKIEMGDLKFKNENKYFMPGDVGYLAFAAYDQYGNRIDDIDELNRGMVFLYDGEQLFEKNKNYVFVDYDDDGFIDLELKAYPDIKKDTASIFKIMAIGSGESATKPITVFTPKQPASVTIKEYSNTLARSDKNKVIELEVRDSDGILLSDDRKLELFKAGLLKARSHGALKLGSSVSGELGEYLESGPSKGNIGILEVTGTGKASVEVTIADVNKTTRADYELKEERIPQKLDKLSNDPAFIYTLVQKNNVTPTFMIKDQYDEEYVIADSPKYQVRYELKRTDGDLGAFTGVHSQTASLVNLTDATPSKRVKISDAFSKGIKITATDKKLGSYQLTTTLLKVVPDSTQADYSKWSIESEMNSITHRFKSYTMADLDEDLTYAIDGDTSLFAVGAYLVKQGLKVNKKTAPNSKMADQEDAADIFANRDALTKTMGIKVYNKDGVETSVSGVSILSMQIADPNIVALSKTSTTKLVGLNPGTTTGIITFSTPKGAKALKTSFTVWTSDLSFGGELKVPTDKKNTNIAASDINGKYIWDSKLLQSISVNDDLGNAFVNKATGSVSDGTFKNSENLTPFMGQLITQFQITNITYKAGTLEANRDTLYMDDSYKLVFKPKSGSDANLSKVNISSFTITVTAGNKTAVSTFTINK</sequence>
<dbReference type="RefSeq" id="WP_258212877.1">
    <property type="nucleotide sequence ID" value="NZ_JANQBD010000005.1"/>
</dbReference>
<keyword evidence="4" id="KW-1185">Reference proteome</keyword>
<evidence type="ECO:0000256" key="2">
    <source>
        <dbReference type="SAM" id="SignalP"/>
    </source>
</evidence>
<feature type="chain" id="PRO_5045916555" description="S-layer homology domain-containing protein" evidence="2">
    <location>
        <begin position="25"/>
        <end position="1109"/>
    </location>
</feature>
<evidence type="ECO:0008006" key="5">
    <source>
        <dbReference type="Google" id="ProtNLM"/>
    </source>
</evidence>
<organism evidence="3 4">
    <name type="scientific">Paenibacillus radicis</name>
    <name type="common">ex Xue et al. 2023</name>
    <dbReference type="NCBI Taxonomy" id="2972489"/>
    <lineage>
        <taxon>Bacteria</taxon>
        <taxon>Bacillati</taxon>
        <taxon>Bacillota</taxon>
        <taxon>Bacilli</taxon>
        <taxon>Bacillales</taxon>
        <taxon>Paenibacillaceae</taxon>
        <taxon>Paenibacillus</taxon>
    </lineage>
</organism>